<keyword evidence="5" id="KW-0602">Photosynthesis</keyword>
<dbReference type="AlphaFoldDB" id="A0A1E7FTL9"/>
<dbReference type="Gene3D" id="1.10.3460.10">
    <property type="entry name" value="Chlorophyll a/b binding protein domain"/>
    <property type="match status" value="1"/>
</dbReference>
<evidence type="ECO:0000256" key="1">
    <source>
        <dbReference type="ARBA" id="ARBA00004022"/>
    </source>
</evidence>
<evidence type="ECO:0000313" key="10">
    <source>
        <dbReference type="EMBL" id="OEU21467.1"/>
    </source>
</evidence>
<keyword evidence="9" id="KW-0148">Chlorophyll</keyword>
<keyword evidence="7" id="KW-0437">Light-harvesting polypeptide</keyword>
<dbReference type="GO" id="GO:0009507">
    <property type="term" value="C:chloroplast"/>
    <property type="evidence" value="ECO:0007669"/>
    <property type="project" value="UniProtKB-SubCell"/>
</dbReference>
<evidence type="ECO:0000256" key="6">
    <source>
        <dbReference type="ARBA" id="ARBA00022640"/>
    </source>
</evidence>
<dbReference type="Pfam" id="PF00504">
    <property type="entry name" value="Chloroa_b-bind"/>
    <property type="match status" value="1"/>
</dbReference>
<name>A0A1E7FTL9_9STRA</name>
<feature type="binding site" evidence="9">
    <location>
        <position position="135"/>
    </location>
    <ligand>
        <name>chlorophyll a</name>
        <dbReference type="ChEBI" id="CHEBI:58416"/>
        <label>1</label>
    </ligand>
</feature>
<protein>
    <submittedName>
        <fullName evidence="10">Chlorophyll a/b-binding protein</fullName>
    </submittedName>
</protein>
<evidence type="ECO:0000256" key="7">
    <source>
        <dbReference type="ARBA" id="ARBA00023243"/>
    </source>
</evidence>
<keyword evidence="6" id="KW-0934">Plastid</keyword>
<dbReference type="GO" id="GO:0016168">
    <property type="term" value="F:chlorophyll binding"/>
    <property type="evidence" value="ECO:0007669"/>
    <property type="project" value="UniProtKB-KW"/>
</dbReference>
<dbReference type="InParanoid" id="A0A1E7FTL9"/>
<dbReference type="InterPro" id="IPR022796">
    <property type="entry name" value="Chloroa_b-bind"/>
</dbReference>
<feature type="binding site" description="axial binding residue" evidence="9">
    <location>
        <position position="105"/>
    </location>
    <ligand>
        <name>chlorophyll a</name>
        <dbReference type="ChEBI" id="CHEBI:58416"/>
        <label>2</label>
    </ligand>
    <ligandPart>
        <name>Mg</name>
        <dbReference type="ChEBI" id="CHEBI:25107"/>
    </ligandPart>
</feature>
<evidence type="ECO:0000256" key="4">
    <source>
        <dbReference type="ARBA" id="ARBA00022528"/>
    </source>
</evidence>
<evidence type="ECO:0000256" key="2">
    <source>
        <dbReference type="ARBA" id="ARBA00004229"/>
    </source>
</evidence>
<feature type="binding site" evidence="9">
    <location>
        <position position="152"/>
    </location>
    <ligand>
        <name>chlorophyll a</name>
        <dbReference type="ChEBI" id="CHEBI:58416"/>
        <label>1</label>
    </ligand>
</feature>
<dbReference type="OrthoDB" id="423598at2759"/>
<feature type="binding site" evidence="9">
    <location>
        <position position="36"/>
    </location>
    <ligand>
        <name>chlorophyll a</name>
        <dbReference type="ChEBI" id="CHEBI:58416"/>
        <label>1</label>
    </ligand>
</feature>
<accession>A0A1E7FTL9</accession>
<dbReference type="Proteomes" id="UP000095751">
    <property type="component" value="Unassembled WGS sequence"/>
</dbReference>
<feature type="non-terminal residue" evidence="10">
    <location>
        <position position="171"/>
    </location>
</feature>
<feature type="binding site" evidence="9">
    <location>
        <position position="39"/>
    </location>
    <ligand>
        <name>chlorophyll a</name>
        <dbReference type="ChEBI" id="CHEBI:58416"/>
        <label>1</label>
    </ligand>
</feature>
<keyword evidence="4" id="KW-0150">Chloroplast</keyword>
<evidence type="ECO:0000256" key="8">
    <source>
        <dbReference type="ARBA" id="ARBA00044011"/>
    </source>
</evidence>
<dbReference type="KEGG" id="fcy:FRACYDRAFT_143281"/>
<dbReference type="InterPro" id="IPR001344">
    <property type="entry name" value="Chloro_AB-bd_pln"/>
</dbReference>
<evidence type="ECO:0000256" key="9">
    <source>
        <dbReference type="PIRSR" id="PIRSR601344-1"/>
    </source>
</evidence>
<dbReference type="PANTHER" id="PTHR21649">
    <property type="entry name" value="CHLOROPHYLL A/B BINDING PROTEIN"/>
    <property type="match status" value="1"/>
</dbReference>
<dbReference type="GO" id="GO:0016020">
    <property type="term" value="C:membrane"/>
    <property type="evidence" value="ECO:0007669"/>
    <property type="project" value="InterPro"/>
</dbReference>
<feature type="binding site" description="axial binding residue" evidence="9">
    <location>
        <position position="41"/>
    </location>
    <ligand>
        <name>chlorophyll b</name>
        <dbReference type="ChEBI" id="CHEBI:61721"/>
        <label>1</label>
    </ligand>
    <ligandPart>
        <name>Mg</name>
        <dbReference type="ChEBI" id="CHEBI:25107"/>
    </ligandPart>
</feature>
<evidence type="ECO:0000256" key="3">
    <source>
        <dbReference type="ARBA" id="ARBA00005933"/>
    </source>
</evidence>
<evidence type="ECO:0000256" key="5">
    <source>
        <dbReference type="ARBA" id="ARBA00022531"/>
    </source>
</evidence>
<comment type="similarity">
    <text evidence="3">Belongs to the fucoxanthin chlorophyll protein family.</text>
</comment>
<dbReference type="SUPFAM" id="SSF103511">
    <property type="entry name" value="Chlorophyll a-b binding protein"/>
    <property type="match status" value="1"/>
</dbReference>
<feature type="binding site" evidence="9">
    <location>
        <position position="140"/>
    </location>
    <ligand>
        <name>chlorophyll a</name>
        <dbReference type="ChEBI" id="CHEBI:58416"/>
        <label>3</label>
    </ligand>
</feature>
<comment type="function">
    <text evidence="1">The light-harvesting complex (LHC) functions as a light receptor, it captures and delivers excitation energy to photosystems with which it is closely associated. Energy is transferred from the carotenoid and chlorophyll C (or B) to chlorophyll A and the photosynthetic reaction centers where it is used to synthesize ATP and reducing power.</text>
</comment>
<feature type="binding site" evidence="9">
    <location>
        <position position="138"/>
    </location>
    <ligand>
        <name>chlorophyll a</name>
        <dbReference type="ChEBI" id="CHEBI:58416"/>
        <label>1</label>
    </ligand>
</feature>
<evidence type="ECO:0000313" key="11">
    <source>
        <dbReference type="Proteomes" id="UP000095751"/>
    </source>
</evidence>
<comment type="subunit">
    <text evidence="8">The LHC complex of chromophytic algae is composed of fucoxanthin, chlorophyll A and C bound non-covalently by fucoxanthin chlorophyll proteins (FCPs). The ratio of the pigments in LHC; fucoxanthin: chlorophyll C: chlorophyll A; (0.6-1): (0.1-0.3): (1).</text>
</comment>
<reference evidence="10 11" key="1">
    <citation type="submission" date="2016-09" db="EMBL/GenBank/DDBJ databases">
        <title>Extensive genetic diversity and differential bi-allelic expression allows diatom success in the polar Southern Ocean.</title>
        <authorList>
            <consortium name="DOE Joint Genome Institute"/>
            <person name="Mock T."/>
            <person name="Otillar R.P."/>
            <person name="Strauss J."/>
            <person name="Dupont C."/>
            <person name="Frickenhaus S."/>
            <person name="Maumus F."/>
            <person name="Mcmullan M."/>
            <person name="Sanges R."/>
            <person name="Schmutz J."/>
            <person name="Toseland A."/>
            <person name="Valas R."/>
            <person name="Veluchamy A."/>
            <person name="Ward B.J."/>
            <person name="Allen A."/>
            <person name="Barry K."/>
            <person name="Falciatore A."/>
            <person name="Ferrante M."/>
            <person name="Fortunato A.E."/>
            <person name="Gloeckner G."/>
            <person name="Gruber A."/>
            <person name="Hipkin R."/>
            <person name="Janech M."/>
            <person name="Kroth P."/>
            <person name="Leese F."/>
            <person name="Lindquist E."/>
            <person name="Lyon B.R."/>
            <person name="Martin J."/>
            <person name="Mayer C."/>
            <person name="Parker M."/>
            <person name="Quesneville H."/>
            <person name="Raymond J."/>
            <person name="Uhlig C."/>
            <person name="Valentin K.U."/>
            <person name="Worden A.Z."/>
            <person name="Armbrust E.V."/>
            <person name="Bowler C."/>
            <person name="Green B."/>
            <person name="Moulton V."/>
            <person name="Van Oosterhout C."/>
            <person name="Grigoriev I."/>
        </authorList>
    </citation>
    <scope>NUCLEOTIDE SEQUENCE [LARGE SCALE GENOMIC DNA]</scope>
    <source>
        <strain evidence="10 11">CCMP1102</strain>
    </source>
</reference>
<sequence>MDASRFLDGSMAADVGFDPLGFADSNENLNKYREAELRHGRLAMLAAAGWPLSELFDVKIAKMMDMDPVIFAENGFRAPSVLNGGLGLISPLYWVGCLAFAGIFEAISISSPQFNEGIYPKSVSNKDQRWIQTAEIKNGRLAMLAITAFAAQEFVSHIAVVDQVPFFFKPI</sequence>
<comment type="subcellular location">
    <subcellularLocation>
        <location evidence="2">Plastid</location>
        <location evidence="2">Chloroplast</location>
    </subcellularLocation>
</comment>
<keyword evidence="11" id="KW-1185">Reference proteome</keyword>
<keyword evidence="9" id="KW-0157">Chromophore</keyword>
<gene>
    <name evidence="10" type="ORF">FRACYDRAFT_143281</name>
</gene>
<dbReference type="EMBL" id="KV784354">
    <property type="protein sequence ID" value="OEU21467.1"/>
    <property type="molecule type" value="Genomic_DNA"/>
</dbReference>
<dbReference type="GO" id="GO:0009765">
    <property type="term" value="P:photosynthesis, light harvesting"/>
    <property type="evidence" value="ECO:0007669"/>
    <property type="project" value="InterPro"/>
</dbReference>
<organism evidence="10 11">
    <name type="scientific">Fragilariopsis cylindrus CCMP1102</name>
    <dbReference type="NCBI Taxonomy" id="635003"/>
    <lineage>
        <taxon>Eukaryota</taxon>
        <taxon>Sar</taxon>
        <taxon>Stramenopiles</taxon>
        <taxon>Ochrophyta</taxon>
        <taxon>Bacillariophyta</taxon>
        <taxon>Bacillariophyceae</taxon>
        <taxon>Bacillariophycidae</taxon>
        <taxon>Bacillariales</taxon>
        <taxon>Bacillariaceae</taxon>
        <taxon>Fragilariopsis</taxon>
    </lineage>
</organism>
<dbReference type="GO" id="GO:0030076">
    <property type="term" value="C:light-harvesting complex"/>
    <property type="evidence" value="ECO:0007669"/>
    <property type="project" value="UniProtKB-KW"/>
</dbReference>
<proteinExistence type="inferred from homology"/>